<name>A0A9Q0VS08_SALPP</name>
<dbReference type="Pfam" id="PF23598">
    <property type="entry name" value="LRR_14"/>
    <property type="match status" value="1"/>
</dbReference>
<evidence type="ECO:0000313" key="3">
    <source>
        <dbReference type="EMBL" id="KAJ6753935.1"/>
    </source>
</evidence>
<dbReference type="SUPFAM" id="SSF52058">
    <property type="entry name" value="L domain-like"/>
    <property type="match status" value="1"/>
</dbReference>
<dbReference type="InterPro" id="IPR032675">
    <property type="entry name" value="LRR_dom_sf"/>
</dbReference>
<evidence type="ECO:0000313" key="4">
    <source>
        <dbReference type="Proteomes" id="UP001151532"/>
    </source>
</evidence>
<dbReference type="Proteomes" id="UP001151532">
    <property type="component" value="Chromosome 16"/>
</dbReference>
<dbReference type="AlphaFoldDB" id="A0A9Q0VS08"/>
<gene>
    <name evidence="3" type="ORF">OIU79_026715</name>
</gene>
<dbReference type="EMBL" id="JAPFFK010000007">
    <property type="protein sequence ID" value="KAJ6753935.1"/>
    <property type="molecule type" value="Genomic_DNA"/>
</dbReference>
<dbReference type="Gene3D" id="3.80.10.10">
    <property type="entry name" value="Ribonuclease Inhibitor"/>
    <property type="match status" value="1"/>
</dbReference>
<reference evidence="3" key="1">
    <citation type="submission" date="2022-11" db="EMBL/GenBank/DDBJ databases">
        <authorList>
            <person name="Hyden B.L."/>
            <person name="Feng K."/>
            <person name="Yates T."/>
            <person name="Jawdy S."/>
            <person name="Smart L.B."/>
            <person name="Muchero W."/>
        </authorList>
    </citation>
    <scope>NUCLEOTIDE SEQUENCE</scope>
    <source>
        <tissue evidence="3">Shoot tip</tissue>
    </source>
</reference>
<keyword evidence="1" id="KW-0677">Repeat</keyword>
<reference evidence="3" key="2">
    <citation type="journal article" date="2023" name="Int. J. Mol. Sci.">
        <title>De Novo Assembly and Annotation of 11 Diverse Shrub Willow (Salix) Genomes Reveals Novel Gene Organization in Sex-Linked Regions.</title>
        <authorList>
            <person name="Hyden B."/>
            <person name="Feng K."/>
            <person name="Yates T.B."/>
            <person name="Jawdy S."/>
            <person name="Cereghino C."/>
            <person name="Smart L.B."/>
            <person name="Muchero W."/>
        </authorList>
    </citation>
    <scope>NUCLEOTIDE SEQUENCE</scope>
    <source>
        <tissue evidence="3">Shoot tip</tissue>
    </source>
</reference>
<evidence type="ECO:0000256" key="1">
    <source>
        <dbReference type="ARBA" id="ARBA00022737"/>
    </source>
</evidence>
<comment type="caution">
    <text evidence="3">The sequence shown here is derived from an EMBL/GenBank/DDBJ whole genome shotgun (WGS) entry which is preliminary data.</text>
</comment>
<organism evidence="3 4">
    <name type="scientific">Salix purpurea</name>
    <name type="common">Purple osier willow</name>
    <dbReference type="NCBI Taxonomy" id="77065"/>
    <lineage>
        <taxon>Eukaryota</taxon>
        <taxon>Viridiplantae</taxon>
        <taxon>Streptophyta</taxon>
        <taxon>Embryophyta</taxon>
        <taxon>Tracheophyta</taxon>
        <taxon>Spermatophyta</taxon>
        <taxon>Magnoliopsida</taxon>
        <taxon>eudicotyledons</taxon>
        <taxon>Gunneridae</taxon>
        <taxon>Pentapetalae</taxon>
        <taxon>rosids</taxon>
        <taxon>fabids</taxon>
        <taxon>Malpighiales</taxon>
        <taxon>Salicaceae</taxon>
        <taxon>Saliceae</taxon>
        <taxon>Salix</taxon>
    </lineage>
</organism>
<dbReference type="InterPro" id="IPR055414">
    <property type="entry name" value="LRR_R13L4/SHOC2-like"/>
</dbReference>
<dbReference type="PANTHER" id="PTHR47186">
    <property type="entry name" value="LEUCINE-RICH REPEAT-CONTAINING PROTEIN 57"/>
    <property type="match status" value="1"/>
</dbReference>
<proteinExistence type="predicted"/>
<protein>
    <submittedName>
        <fullName evidence="3">LEUCINE-RICH REPEAT DOMAIN L DOMAIN-LIKE PROTEIN-RELATED</fullName>
    </submittedName>
</protein>
<accession>A0A9Q0VS08</accession>
<keyword evidence="4" id="KW-1185">Reference proteome</keyword>
<sequence length="354" mass="40164">MAGALVGGSFLSAFLQVLFDRMASREFVDFFRGQKLSDELLMKLKITIRLKDLVEQKDVLGLGENIGEKASLHKTPTTSLVDESGVFGRNNDKEALVKLLLSDNAYGRSIIGDANGLKLAKKTRHLSYVRAKHGNLKKFEGTYETKFLRTFLLMEQSQELDHNENAAMHDLLPTLRRLRVLSLPQYSYVQELPDSIGNLKHLRYLNLFQASLKNLPRIIHALYNLQTLILRECKDLVKLPDSIGNLKHLQHLDLFGTSIRTLPNCVIGLRNLETLILCQCKDLTMLPTNMGSLINLHHLDIRETNLKEMPLQMGNLKNLRILTRFINTGSRIRELGRASTSSRNTRNLESSKCC</sequence>
<dbReference type="PANTHER" id="PTHR47186:SF18">
    <property type="entry name" value="RX N-TERMINAL DOMAIN-CONTAINING PROTEIN"/>
    <property type="match status" value="1"/>
</dbReference>
<evidence type="ECO:0000259" key="2">
    <source>
        <dbReference type="Pfam" id="PF23598"/>
    </source>
</evidence>
<dbReference type="OrthoDB" id="773208at2759"/>
<feature type="domain" description="Disease resistance R13L4/SHOC-2-like LRR" evidence="2">
    <location>
        <begin position="236"/>
        <end position="326"/>
    </location>
</feature>